<feature type="transmembrane region" description="Helical" evidence="2">
    <location>
        <begin position="123"/>
        <end position="145"/>
    </location>
</feature>
<organism evidence="3">
    <name type="scientific">Thermogemmatispora argillosa</name>
    <dbReference type="NCBI Taxonomy" id="2045280"/>
    <lineage>
        <taxon>Bacteria</taxon>
        <taxon>Bacillati</taxon>
        <taxon>Chloroflexota</taxon>
        <taxon>Ktedonobacteria</taxon>
        <taxon>Thermogemmatisporales</taxon>
        <taxon>Thermogemmatisporaceae</taxon>
        <taxon>Thermogemmatispora</taxon>
    </lineage>
</organism>
<keyword evidence="2" id="KW-1133">Transmembrane helix</keyword>
<sequence>MPLPTTQTRRGYVPPDPLDYLAEDDPDASRPPRPGSSAIRLNDPRFTGTQRAISSQPTTRQMPVPYTYRRSAQQPVTTTASPAITARMRATPAPAPAPSVSPKAPYKSTLSEREKESGRRIHWLLFIGVGMLVMLALWVLTSWLISWGTQRLDDIRYGNPRTYQTDAVVGHGGDSPQHPSHFIAINLHGHIIVVELMAGDPAKAITYGGPYLYGTNSNVDQIPPILEFKDVNGDGKPDMIIHLGDQNIVFINTGTKFRPSDANDKIHL</sequence>
<evidence type="ECO:0008006" key="4">
    <source>
        <dbReference type="Google" id="ProtNLM"/>
    </source>
</evidence>
<keyword evidence="2" id="KW-0812">Transmembrane</keyword>
<feature type="compositionally biased region" description="Low complexity" evidence="1">
    <location>
        <begin position="82"/>
        <end position="92"/>
    </location>
</feature>
<evidence type="ECO:0000313" key="3">
    <source>
        <dbReference type="EMBL" id="BBH94036.1"/>
    </source>
</evidence>
<protein>
    <recommendedName>
        <fullName evidence="4">VCBS repeat-containing protein</fullName>
    </recommendedName>
</protein>
<proteinExistence type="predicted"/>
<feature type="compositionally biased region" description="Polar residues" evidence="1">
    <location>
        <begin position="70"/>
        <end position="81"/>
    </location>
</feature>
<keyword evidence="2" id="KW-0472">Membrane</keyword>
<name>A0A455T2J3_9CHLR</name>
<feature type="compositionally biased region" description="Polar residues" evidence="1">
    <location>
        <begin position="47"/>
        <end position="61"/>
    </location>
</feature>
<feature type="region of interest" description="Disordered" evidence="1">
    <location>
        <begin position="1"/>
        <end position="112"/>
    </location>
</feature>
<dbReference type="EMBL" id="AP019377">
    <property type="protein sequence ID" value="BBH94036.1"/>
    <property type="molecule type" value="Genomic_DNA"/>
</dbReference>
<dbReference type="AlphaFoldDB" id="A0A455T2J3"/>
<evidence type="ECO:0000256" key="1">
    <source>
        <dbReference type="SAM" id="MobiDB-lite"/>
    </source>
</evidence>
<reference evidence="3" key="1">
    <citation type="submission" date="2018-12" db="EMBL/GenBank/DDBJ databases">
        <title>Novel natural products biosynthetic potential of the class Ktedonobacteria.</title>
        <authorList>
            <person name="Zheng Y."/>
            <person name="Saitou A."/>
            <person name="Wang C.M."/>
            <person name="Toyoda A."/>
            <person name="Minakuchi Y."/>
            <person name="Sekiguchi Y."/>
            <person name="Ueda K."/>
            <person name="Takano H."/>
            <person name="Sakai Y."/>
            <person name="Yokota A."/>
            <person name="Yabe S."/>
        </authorList>
    </citation>
    <scope>NUCLEOTIDE SEQUENCE</scope>
    <source>
        <strain evidence="3">A3-2</strain>
    </source>
</reference>
<gene>
    <name evidence="3" type="ORF">KTA_22350</name>
</gene>
<accession>A0A455T2J3</accession>
<evidence type="ECO:0000256" key="2">
    <source>
        <dbReference type="SAM" id="Phobius"/>
    </source>
</evidence>